<name>A0A7J7PBQ1_9MAGN</name>
<proteinExistence type="predicted"/>
<dbReference type="Proteomes" id="UP000541444">
    <property type="component" value="Unassembled WGS sequence"/>
</dbReference>
<dbReference type="OrthoDB" id="658575at2759"/>
<keyword evidence="2" id="KW-1185">Reference proteome</keyword>
<comment type="caution">
    <text evidence="1">The sequence shown here is derived from an EMBL/GenBank/DDBJ whole genome shotgun (WGS) entry which is preliminary data.</text>
</comment>
<dbReference type="EMBL" id="JACGCM010000032">
    <property type="protein sequence ID" value="KAF6176849.1"/>
    <property type="molecule type" value="Genomic_DNA"/>
</dbReference>
<reference evidence="1 2" key="1">
    <citation type="journal article" date="2020" name="IScience">
        <title>Genome Sequencing of the Endangered Kingdonia uniflora (Circaeasteraceae, Ranunculales) Reveals Potential Mechanisms of Evolutionary Specialization.</title>
        <authorList>
            <person name="Sun Y."/>
            <person name="Deng T."/>
            <person name="Zhang A."/>
            <person name="Moore M.J."/>
            <person name="Landis J.B."/>
            <person name="Lin N."/>
            <person name="Zhang H."/>
            <person name="Zhang X."/>
            <person name="Huang J."/>
            <person name="Zhang X."/>
            <person name="Sun H."/>
            <person name="Wang H."/>
        </authorList>
    </citation>
    <scope>NUCLEOTIDE SEQUENCE [LARGE SCALE GENOMIC DNA]</scope>
    <source>
        <strain evidence="1">TB1705</strain>
        <tissue evidence="1">Leaf</tissue>
    </source>
</reference>
<evidence type="ECO:0000313" key="2">
    <source>
        <dbReference type="Proteomes" id="UP000541444"/>
    </source>
</evidence>
<sequence length="176" mass="20279">MEKDIDLKEKFLTSEVDSLLLENKKHKEKLVVGESLLNQIYLEKSLEVQNLQREVAYLSEQISVTHDEREIKASNTILEVSSLHANKFKLESVHQDEQAKVKLFKTKIHGIQLESGNKLQRLITELSASKQNQELLVASHEKLKSLPDDVKVSEERLKITFNGLELKLLASMYERK</sequence>
<dbReference type="PANTHER" id="PTHR47270:SF3">
    <property type="entry name" value="HYPOTETICAL PROTEIN"/>
    <property type="match status" value="1"/>
</dbReference>
<evidence type="ECO:0000313" key="1">
    <source>
        <dbReference type="EMBL" id="KAF6176849.1"/>
    </source>
</evidence>
<dbReference type="AlphaFoldDB" id="A0A7J7PBQ1"/>
<dbReference type="PANTHER" id="PTHR47270">
    <property type="entry name" value="PROTEIN MLP1-LIKE"/>
    <property type="match status" value="1"/>
</dbReference>
<gene>
    <name evidence="1" type="ORF">GIB67_026536</name>
</gene>
<accession>A0A7J7PBQ1</accession>
<protein>
    <submittedName>
        <fullName evidence="1">Uncharacterized protein</fullName>
    </submittedName>
</protein>
<organism evidence="1 2">
    <name type="scientific">Kingdonia uniflora</name>
    <dbReference type="NCBI Taxonomy" id="39325"/>
    <lineage>
        <taxon>Eukaryota</taxon>
        <taxon>Viridiplantae</taxon>
        <taxon>Streptophyta</taxon>
        <taxon>Embryophyta</taxon>
        <taxon>Tracheophyta</taxon>
        <taxon>Spermatophyta</taxon>
        <taxon>Magnoliopsida</taxon>
        <taxon>Ranunculales</taxon>
        <taxon>Circaeasteraceae</taxon>
        <taxon>Kingdonia</taxon>
    </lineage>
</organism>